<accession>A0AAN9L2R5</accession>
<dbReference type="Proteomes" id="UP001367508">
    <property type="component" value="Unassembled WGS sequence"/>
</dbReference>
<dbReference type="EMBL" id="JAYMYQ010000005">
    <property type="protein sequence ID" value="KAK7328405.1"/>
    <property type="molecule type" value="Genomic_DNA"/>
</dbReference>
<protein>
    <submittedName>
        <fullName evidence="1">Uncharacterized protein</fullName>
    </submittedName>
</protein>
<proteinExistence type="predicted"/>
<keyword evidence="2" id="KW-1185">Reference proteome</keyword>
<sequence>MPSSSRQTAAVLQFSQICFKTSIHFCWFGLVGFDKSEMVPILEVFDPSLWVWRIRELMNHPRKSFAQL</sequence>
<name>A0AAN9L2R5_CANGL</name>
<dbReference type="AlphaFoldDB" id="A0AAN9L2R5"/>
<organism evidence="1 2">
    <name type="scientific">Canavalia gladiata</name>
    <name type="common">Sword bean</name>
    <name type="synonym">Dolichos gladiatus</name>
    <dbReference type="NCBI Taxonomy" id="3824"/>
    <lineage>
        <taxon>Eukaryota</taxon>
        <taxon>Viridiplantae</taxon>
        <taxon>Streptophyta</taxon>
        <taxon>Embryophyta</taxon>
        <taxon>Tracheophyta</taxon>
        <taxon>Spermatophyta</taxon>
        <taxon>Magnoliopsida</taxon>
        <taxon>eudicotyledons</taxon>
        <taxon>Gunneridae</taxon>
        <taxon>Pentapetalae</taxon>
        <taxon>rosids</taxon>
        <taxon>fabids</taxon>
        <taxon>Fabales</taxon>
        <taxon>Fabaceae</taxon>
        <taxon>Papilionoideae</taxon>
        <taxon>50 kb inversion clade</taxon>
        <taxon>NPAAA clade</taxon>
        <taxon>indigoferoid/millettioid clade</taxon>
        <taxon>Phaseoleae</taxon>
        <taxon>Canavalia</taxon>
    </lineage>
</organism>
<evidence type="ECO:0000313" key="1">
    <source>
        <dbReference type="EMBL" id="KAK7328405.1"/>
    </source>
</evidence>
<comment type="caution">
    <text evidence="1">The sequence shown here is derived from an EMBL/GenBank/DDBJ whole genome shotgun (WGS) entry which is preliminary data.</text>
</comment>
<reference evidence="1 2" key="1">
    <citation type="submission" date="2024-01" db="EMBL/GenBank/DDBJ databases">
        <title>The genomes of 5 underutilized Papilionoideae crops provide insights into root nodulation and disease resistanc.</title>
        <authorList>
            <person name="Jiang F."/>
        </authorList>
    </citation>
    <scope>NUCLEOTIDE SEQUENCE [LARGE SCALE GENOMIC DNA]</scope>
    <source>
        <strain evidence="1">LVBAO_FW01</strain>
        <tissue evidence="1">Leaves</tissue>
    </source>
</reference>
<gene>
    <name evidence="1" type="ORF">VNO77_22510</name>
</gene>
<evidence type="ECO:0000313" key="2">
    <source>
        <dbReference type="Proteomes" id="UP001367508"/>
    </source>
</evidence>